<feature type="non-terminal residue" evidence="1">
    <location>
        <position position="1"/>
    </location>
</feature>
<accession>A0A9N9CGT8</accession>
<sequence length="206" mass="23638">NFCSNYAGKSSVTTYLEETWMPWKKRFVKTWMNTFLHLGTTVTSHIEGAHSTLKAYLQVSTEDLHRVHTSISLMITNQKKEIDATVASEHIHLPVFVLSNPLYTNIKGKVSIFALKKIYEQSQKAKRSIAQVLLPSCTGSFSKTMGLSCAHYIQHLEENQSLTLDDIHMHWWIQDHSSVSQAGKNDFCHEDTLQPLLQDLQERYQE</sequence>
<proteinExistence type="predicted"/>
<dbReference type="PANTHER" id="PTHR31569">
    <property type="entry name" value="SWIM-TYPE DOMAIN-CONTAINING PROTEIN"/>
    <property type="match status" value="1"/>
</dbReference>
<name>A0A9N9CGT8_9GLOM</name>
<dbReference type="Proteomes" id="UP000789831">
    <property type="component" value="Unassembled WGS sequence"/>
</dbReference>
<dbReference type="AlphaFoldDB" id="A0A9N9CGT8"/>
<keyword evidence="2" id="KW-1185">Reference proteome</keyword>
<comment type="caution">
    <text evidence="1">The sequence shown here is derived from an EMBL/GenBank/DDBJ whole genome shotgun (WGS) entry which is preliminary data.</text>
</comment>
<reference evidence="1" key="1">
    <citation type="submission" date="2021-06" db="EMBL/GenBank/DDBJ databases">
        <authorList>
            <person name="Kallberg Y."/>
            <person name="Tangrot J."/>
            <person name="Rosling A."/>
        </authorList>
    </citation>
    <scope>NUCLEOTIDE SEQUENCE</scope>
    <source>
        <strain evidence="1">MT106</strain>
    </source>
</reference>
<dbReference type="PANTHER" id="PTHR31569:SF4">
    <property type="entry name" value="SWIM-TYPE DOMAIN-CONTAINING PROTEIN"/>
    <property type="match status" value="1"/>
</dbReference>
<gene>
    <name evidence="1" type="ORF">AGERDE_LOCUS9019</name>
</gene>
<dbReference type="InterPro" id="IPR052579">
    <property type="entry name" value="Zinc_finger_SWIM"/>
</dbReference>
<evidence type="ECO:0000313" key="1">
    <source>
        <dbReference type="EMBL" id="CAG8599328.1"/>
    </source>
</evidence>
<organism evidence="1 2">
    <name type="scientific">Ambispora gerdemannii</name>
    <dbReference type="NCBI Taxonomy" id="144530"/>
    <lineage>
        <taxon>Eukaryota</taxon>
        <taxon>Fungi</taxon>
        <taxon>Fungi incertae sedis</taxon>
        <taxon>Mucoromycota</taxon>
        <taxon>Glomeromycotina</taxon>
        <taxon>Glomeromycetes</taxon>
        <taxon>Archaeosporales</taxon>
        <taxon>Ambisporaceae</taxon>
        <taxon>Ambispora</taxon>
    </lineage>
</organism>
<dbReference type="OrthoDB" id="2422411at2759"/>
<dbReference type="EMBL" id="CAJVPL010002100">
    <property type="protein sequence ID" value="CAG8599328.1"/>
    <property type="molecule type" value="Genomic_DNA"/>
</dbReference>
<evidence type="ECO:0000313" key="2">
    <source>
        <dbReference type="Proteomes" id="UP000789831"/>
    </source>
</evidence>
<protein>
    <submittedName>
        <fullName evidence="1">12567_t:CDS:1</fullName>
    </submittedName>
</protein>